<dbReference type="PANTHER" id="PTHR13887:SF14">
    <property type="entry name" value="DISULFIDE BOND FORMATION PROTEIN D"/>
    <property type="match status" value="1"/>
</dbReference>
<dbReference type="PANTHER" id="PTHR13887">
    <property type="entry name" value="GLUTATHIONE S-TRANSFERASE KAPPA"/>
    <property type="match status" value="1"/>
</dbReference>
<keyword evidence="8" id="KW-0413">Isomerase</keyword>
<dbReference type="SUPFAM" id="SSF52833">
    <property type="entry name" value="Thioredoxin-like"/>
    <property type="match status" value="1"/>
</dbReference>
<protein>
    <submittedName>
        <fullName evidence="8">Protein-disulfide isomerase</fullName>
    </submittedName>
</protein>
<dbReference type="GO" id="GO:0016491">
    <property type="term" value="F:oxidoreductase activity"/>
    <property type="evidence" value="ECO:0007669"/>
    <property type="project" value="UniProtKB-KW"/>
</dbReference>
<dbReference type="EMBL" id="SOAX01000002">
    <property type="protein sequence ID" value="TDT42986.1"/>
    <property type="molecule type" value="Genomic_DNA"/>
</dbReference>
<dbReference type="GO" id="GO:0016853">
    <property type="term" value="F:isomerase activity"/>
    <property type="evidence" value="ECO:0007669"/>
    <property type="project" value="UniProtKB-KW"/>
</dbReference>
<comment type="similarity">
    <text evidence="1">Belongs to the thioredoxin family. DsbA subfamily.</text>
</comment>
<dbReference type="AlphaFoldDB" id="A0A4R7JY41"/>
<sequence length="248" mass="27779">MGEAKRRRQTGERSPLAHKQKKQRLLAASLSVVALIAVVFGVYWLSNPKLMKPSSLPTAEGRSAFPAEQDGLGVSIGDDDAPLVVREFADYQCPACADFSSTIERLKAEYIDSGQVRLVFFDLPLRQHANAIPAAEAARCAEDQDGWWEMHKTLFEKQSDWSGADSPDEIFLDYAESQGLDTRRFRRCMSGDIHRDEIDESHNLARDLRITSTPTVLVDNIPLTRTNWAQLSAIVDRELSDRDDGTDQ</sequence>
<keyword evidence="9" id="KW-1185">Reference proteome</keyword>
<accession>A0A4R7JY41</accession>
<gene>
    <name evidence="8" type="ORF">DES49_0790</name>
</gene>
<reference evidence="8 9" key="1">
    <citation type="submission" date="2019-03" db="EMBL/GenBank/DDBJ databases">
        <title>Genomic Encyclopedia of Type Strains, Phase IV (KMG-IV): sequencing the most valuable type-strain genomes for metagenomic binning, comparative biology and taxonomic classification.</title>
        <authorList>
            <person name="Goeker M."/>
        </authorList>
    </citation>
    <scope>NUCLEOTIDE SEQUENCE [LARGE SCALE GENOMIC DNA]</scope>
    <source>
        <strain evidence="8 9">DSM 15505</strain>
    </source>
</reference>
<feature type="domain" description="Thioredoxin" evidence="7">
    <location>
        <begin position="45"/>
        <end position="240"/>
    </location>
</feature>
<keyword evidence="5" id="KW-0676">Redox-active center</keyword>
<name>A0A4R7JY41_9GAMM</name>
<dbReference type="PROSITE" id="PS51352">
    <property type="entry name" value="THIOREDOXIN_2"/>
    <property type="match status" value="1"/>
</dbReference>
<keyword evidence="2" id="KW-0732">Signal</keyword>
<evidence type="ECO:0000256" key="6">
    <source>
        <dbReference type="SAM" id="Phobius"/>
    </source>
</evidence>
<evidence type="ECO:0000256" key="2">
    <source>
        <dbReference type="ARBA" id="ARBA00022729"/>
    </source>
</evidence>
<keyword evidence="6" id="KW-0812">Transmembrane</keyword>
<evidence type="ECO:0000313" key="9">
    <source>
        <dbReference type="Proteomes" id="UP000295830"/>
    </source>
</evidence>
<evidence type="ECO:0000313" key="8">
    <source>
        <dbReference type="EMBL" id="TDT42986.1"/>
    </source>
</evidence>
<keyword evidence="3" id="KW-0560">Oxidoreductase</keyword>
<dbReference type="InterPro" id="IPR012336">
    <property type="entry name" value="Thioredoxin-like_fold"/>
</dbReference>
<feature type="transmembrane region" description="Helical" evidence="6">
    <location>
        <begin position="25"/>
        <end position="45"/>
    </location>
</feature>
<dbReference type="OrthoDB" id="9780340at2"/>
<dbReference type="RefSeq" id="WP_133735091.1">
    <property type="nucleotide sequence ID" value="NZ_SOAX01000002.1"/>
</dbReference>
<comment type="caution">
    <text evidence="8">The sequence shown here is derived from an EMBL/GenBank/DDBJ whole genome shotgun (WGS) entry which is preliminary data.</text>
</comment>
<keyword evidence="6" id="KW-0472">Membrane</keyword>
<dbReference type="Pfam" id="PF13462">
    <property type="entry name" value="Thioredoxin_4"/>
    <property type="match status" value="1"/>
</dbReference>
<evidence type="ECO:0000256" key="5">
    <source>
        <dbReference type="ARBA" id="ARBA00023284"/>
    </source>
</evidence>
<dbReference type="Proteomes" id="UP000295830">
    <property type="component" value="Unassembled WGS sequence"/>
</dbReference>
<dbReference type="Gene3D" id="3.40.30.10">
    <property type="entry name" value="Glutaredoxin"/>
    <property type="match status" value="1"/>
</dbReference>
<keyword evidence="4" id="KW-1015">Disulfide bond</keyword>
<keyword evidence="6" id="KW-1133">Transmembrane helix</keyword>
<evidence type="ECO:0000256" key="4">
    <source>
        <dbReference type="ARBA" id="ARBA00023157"/>
    </source>
</evidence>
<proteinExistence type="inferred from homology"/>
<organism evidence="8 9">
    <name type="scientific">Halospina denitrificans</name>
    <dbReference type="NCBI Taxonomy" id="332522"/>
    <lineage>
        <taxon>Bacteria</taxon>
        <taxon>Pseudomonadati</taxon>
        <taxon>Pseudomonadota</taxon>
        <taxon>Gammaproteobacteria</taxon>
        <taxon>Halospina</taxon>
    </lineage>
</organism>
<dbReference type="InterPro" id="IPR013766">
    <property type="entry name" value="Thioredoxin_domain"/>
</dbReference>
<evidence type="ECO:0000256" key="3">
    <source>
        <dbReference type="ARBA" id="ARBA00023002"/>
    </source>
</evidence>
<evidence type="ECO:0000259" key="7">
    <source>
        <dbReference type="PROSITE" id="PS51352"/>
    </source>
</evidence>
<dbReference type="InterPro" id="IPR036249">
    <property type="entry name" value="Thioredoxin-like_sf"/>
</dbReference>
<evidence type="ECO:0000256" key="1">
    <source>
        <dbReference type="ARBA" id="ARBA00005791"/>
    </source>
</evidence>